<comment type="caution">
    <text evidence="1">The sequence shown here is derived from an EMBL/GenBank/DDBJ whole genome shotgun (WGS) entry which is preliminary data.</text>
</comment>
<proteinExistence type="predicted"/>
<reference evidence="2" key="1">
    <citation type="submission" date="2018-02" db="EMBL/GenBank/DDBJ databases">
        <authorList>
            <person name="Clavel T."/>
            <person name="Strowig T."/>
        </authorList>
    </citation>
    <scope>NUCLEOTIDE SEQUENCE [LARGE SCALE GENOMIC DNA]</scope>
    <source>
        <strain evidence="2">DSM 100764</strain>
    </source>
</reference>
<sequence length="115" mass="12849">MENNETKQPQGKTYDGGVTEEQINKWKAVHKRVIRIDVTDGEDLHVAYFKRPSLETMSAVTKVGKNDEVKSASVLYDNCFLGGDTEMREDALLFMAATTQLGKMFNSCLGSLKNL</sequence>
<dbReference type="Gene3D" id="3.30.2220.10">
    <property type="entry name" value="rbstp2171"/>
    <property type="match status" value="1"/>
</dbReference>
<organism evidence="1 2">
    <name type="scientific">Paramuribaculum intestinale</name>
    <dbReference type="NCBI Taxonomy" id="2094151"/>
    <lineage>
        <taxon>Bacteria</taxon>
        <taxon>Pseudomonadati</taxon>
        <taxon>Bacteroidota</taxon>
        <taxon>Bacteroidia</taxon>
        <taxon>Bacteroidales</taxon>
        <taxon>Muribaculaceae</taxon>
        <taxon>Paramuribaculum</taxon>
    </lineage>
</organism>
<gene>
    <name evidence="1" type="ORF">C5O25_04120</name>
</gene>
<dbReference type="AlphaFoldDB" id="A0A2V1IUD6"/>
<dbReference type="Proteomes" id="UP000244925">
    <property type="component" value="Unassembled WGS sequence"/>
</dbReference>
<dbReference type="RefSeq" id="WP_107035468.1">
    <property type="nucleotide sequence ID" value="NZ_PUBV01000006.1"/>
</dbReference>
<name>A0A2V1IUD6_9BACT</name>
<protein>
    <submittedName>
        <fullName evidence="1">Uncharacterized protein</fullName>
    </submittedName>
</protein>
<dbReference type="EMBL" id="PUBV01000006">
    <property type="protein sequence ID" value="PWB08364.1"/>
    <property type="molecule type" value="Genomic_DNA"/>
</dbReference>
<evidence type="ECO:0000313" key="2">
    <source>
        <dbReference type="Proteomes" id="UP000244925"/>
    </source>
</evidence>
<evidence type="ECO:0000313" key="1">
    <source>
        <dbReference type="EMBL" id="PWB08364.1"/>
    </source>
</evidence>
<keyword evidence="2" id="KW-1185">Reference proteome</keyword>
<accession>A0A2V1IUD6</accession>